<evidence type="ECO:0000256" key="7">
    <source>
        <dbReference type="SAM" id="MobiDB-lite"/>
    </source>
</evidence>
<keyword evidence="9" id="KW-1185">Reference proteome</keyword>
<dbReference type="InterPro" id="IPR013809">
    <property type="entry name" value="ENTH"/>
</dbReference>
<dbReference type="SUPFAM" id="SSF48464">
    <property type="entry name" value="ENTH/VHS domain"/>
    <property type="match status" value="1"/>
</dbReference>
<dbReference type="GO" id="GO:0030276">
    <property type="term" value="F:clathrin binding"/>
    <property type="evidence" value="ECO:0007669"/>
    <property type="project" value="TreeGrafter"/>
</dbReference>
<dbReference type="WBParaSite" id="nRc.2.0.1.t44609-RA">
    <property type="protein sequence ID" value="nRc.2.0.1.t44609-RA"/>
    <property type="gene ID" value="nRc.2.0.1.g44609"/>
</dbReference>
<dbReference type="PROSITE" id="PS50942">
    <property type="entry name" value="ENTH"/>
    <property type="match status" value="1"/>
</dbReference>
<dbReference type="SMART" id="SM00273">
    <property type="entry name" value="ENTH"/>
    <property type="match status" value="1"/>
</dbReference>
<evidence type="ECO:0000256" key="6">
    <source>
        <dbReference type="ARBA" id="ARBA00023121"/>
    </source>
</evidence>
<dbReference type="PANTHER" id="PTHR12276">
    <property type="entry name" value="EPSIN/ENT-RELATED"/>
    <property type="match status" value="1"/>
</dbReference>
<evidence type="ECO:0000313" key="10">
    <source>
        <dbReference type="WBParaSite" id="nRc.2.0.1.t44609-RA"/>
    </source>
</evidence>
<dbReference type="GO" id="GO:0005768">
    <property type="term" value="C:endosome"/>
    <property type="evidence" value="ECO:0007669"/>
    <property type="project" value="TreeGrafter"/>
</dbReference>
<keyword evidence="3" id="KW-0963">Cytoplasm</keyword>
<dbReference type="PANTHER" id="PTHR12276:SF115">
    <property type="entry name" value="FI19443P1"/>
    <property type="match status" value="1"/>
</dbReference>
<proteinExistence type="inferred from homology"/>
<evidence type="ECO:0000256" key="5">
    <source>
        <dbReference type="ARBA" id="ARBA00022737"/>
    </source>
</evidence>
<dbReference type="SMART" id="SM00726">
    <property type="entry name" value="UIM"/>
    <property type="match status" value="2"/>
</dbReference>
<dbReference type="Proteomes" id="UP000887565">
    <property type="component" value="Unplaced"/>
</dbReference>
<dbReference type="Gene3D" id="1.25.40.90">
    <property type="match status" value="1"/>
</dbReference>
<feature type="region of interest" description="Disordered" evidence="7">
    <location>
        <begin position="472"/>
        <end position="493"/>
    </location>
</feature>
<accession>A0A915L098</accession>
<keyword evidence="6" id="KW-0446">Lipid-binding</keyword>
<keyword evidence="5" id="KW-0677">Repeat</keyword>
<evidence type="ECO:0000313" key="9">
    <source>
        <dbReference type="Proteomes" id="UP000887565"/>
    </source>
</evidence>
<dbReference type="PROSITE" id="PS50330">
    <property type="entry name" value="UIM"/>
    <property type="match status" value="1"/>
</dbReference>
<protein>
    <submittedName>
        <fullName evidence="10">ENTH domain-containing protein</fullName>
    </submittedName>
</protein>
<feature type="region of interest" description="Disordered" evidence="7">
    <location>
        <begin position="338"/>
        <end position="363"/>
    </location>
</feature>
<evidence type="ECO:0000259" key="8">
    <source>
        <dbReference type="PROSITE" id="PS50942"/>
    </source>
</evidence>
<evidence type="ECO:0000256" key="3">
    <source>
        <dbReference type="ARBA" id="ARBA00022490"/>
    </source>
</evidence>
<dbReference type="GO" id="GO:0006897">
    <property type="term" value="P:endocytosis"/>
    <property type="evidence" value="ECO:0007669"/>
    <property type="project" value="TreeGrafter"/>
</dbReference>
<dbReference type="InterPro" id="IPR003903">
    <property type="entry name" value="UIM_dom"/>
</dbReference>
<comment type="subcellular location">
    <subcellularLocation>
        <location evidence="1">Cytoplasm</location>
    </subcellularLocation>
</comment>
<keyword evidence="4" id="KW-0597">Phosphoprotein</keyword>
<dbReference type="GO" id="GO:0030125">
    <property type="term" value="C:clathrin vesicle coat"/>
    <property type="evidence" value="ECO:0007669"/>
    <property type="project" value="TreeGrafter"/>
</dbReference>
<feature type="domain" description="ENTH" evidence="8">
    <location>
        <begin position="109"/>
        <end position="240"/>
    </location>
</feature>
<dbReference type="InterPro" id="IPR008942">
    <property type="entry name" value="ENTH_VHS"/>
</dbReference>
<evidence type="ECO:0000256" key="2">
    <source>
        <dbReference type="ARBA" id="ARBA00010130"/>
    </source>
</evidence>
<name>A0A915L098_ROMCU</name>
<dbReference type="AlphaFoldDB" id="A0A915L098"/>
<sequence>WNAEIFLCKNYSESFPYGLEKCLWRKWLKKFRPNSTNFRRCFWISIREIYKLMPSLPHSGTKNKCLEKRFPKLFYRLVATLKDISVAMPQLQMAAISGNINTMRRQIKNVVGNYSIAEIKVREATSNDPWGPSGTLLSEIADLTHNPVSFSEIMQILWKRLSDHGKNWRHVYKSLVVMDYLVKLGSEKIASQCRENIFAIQTLKDFQFIEDNKDQGVSVREKAKQMVALLKDEERLKNERVKAMSAKKRYMQQGMGISFDGVTQRAKKSDALGKGLLGTSNSSSSTMQNDTNFGQCRPHSLDEEELQLQIALAISREEAQKEEEIRKNDSIRLQMALNQSRREDDSPNEQMEPKANTPMSSAINNISPATNDPWSPVEYTTPLINSDPWGDFQTNMASTSNLDPWNEKVSRNPAATLTFKISTSDLIDDFDPLKSNEISTTTLVKRTKTPAEFLGENCGLVNLDNLVSEPTLPSKVSRNRSTDDDEEVRSPNAYRYPNKAGRSFFASHFLMGGERFEIAQPEAYLFGENSDLNLLSSKPVQICLDNFMCSKRSLFICEILITHVDEKLTFPTFQSSSSSTNTEAIRPLHCLIALRKDSLKFVRQFADVDKVENANDNNSHSLSISGAKSKHVDETAEPTVWLIY</sequence>
<reference evidence="10" key="1">
    <citation type="submission" date="2022-11" db="UniProtKB">
        <authorList>
            <consortium name="WormBaseParasite"/>
        </authorList>
    </citation>
    <scope>IDENTIFICATION</scope>
</reference>
<dbReference type="CDD" id="cd16990">
    <property type="entry name" value="ENTH_Epsin"/>
    <property type="match status" value="1"/>
</dbReference>
<comment type="similarity">
    <text evidence="2">Belongs to the epsin family.</text>
</comment>
<dbReference type="GO" id="GO:0005886">
    <property type="term" value="C:plasma membrane"/>
    <property type="evidence" value="ECO:0007669"/>
    <property type="project" value="TreeGrafter"/>
</dbReference>
<evidence type="ECO:0000256" key="1">
    <source>
        <dbReference type="ARBA" id="ARBA00004496"/>
    </source>
</evidence>
<dbReference type="GO" id="GO:0005543">
    <property type="term" value="F:phospholipid binding"/>
    <property type="evidence" value="ECO:0007669"/>
    <property type="project" value="TreeGrafter"/>
</dbReference>
<dbReference type="FunFam" id="1.25.40.90:FF:000002">
    <property type="entry name" value="epsin-2 isoform X1"/>
    <property type="match status" value="1"/>
</dbReference>
<evidence type="ECO:0000256" key="4">
    <source>
        <dbReference type="ARBA" id="ARBA00022553"/>
    </source>
</evidence>
<organism evidence="9 10">
    <name type="scientific">Romanomermis culicivorax</name>
    <name type="common">Nematode worm</name>
    <dbReference type="NCBI Taxonomy" id="13658"/>
    <lineage>
        <taxon>Eukaryota</taxon>
        <taxon>Metazoa</taxon>
        <taxon>Ecdysozoa</taxon>
        <taxon>Nematoda</taxon>
        <taxon>Enoplea</taxon>
        <taxon>Dorylaimia</taxon>
        <taxon>Mermithida</taxon>
        <taxon>Mermithoidea</taxon>
        <taxon>Mermithidae</taxon>
        <taxon>Romanomermis</taxon>
    </lineage>
</organism>
<dbReference type="Pfam" id="PF01417">
    <property type="entry name" value="ENTH"/>
    <property type="match status" value="1"/>
</dbReference>